<keyword evidence="1" id="KW-0175">Coiled coil</keyword>
<dbReference type="AlphaFoldDB" id="A0A068ZDS7"/>
<feature type="domain" description="Hypersensitivity response secretion-like HrpJ" evidence="2">
    <location>
        <begin position="45"/>
        <end position="203"/>
    </location>
</feature>
<sequence>MAIIPVGGSARFIVGQRDKSAPAAKAEDDSDKVAQGQGVINNNNEYASMAMLAASHVRRRGSQANAQEEWMKFAERILDSQADEKILHVEDALSQQLMNPRQIRACLLQFFADPSDILMVLAALIQRRRLNEKQLERLKELQKQLQAEDLDRSAEAGINIALVAKAFAQKTQRTAGNLRMLYREFLRHDGPVVYLYEQWAEEQAPHEHENILRFLTRALAYDLQVLPLGHSNINEFSHFFNRISRLRETQSVERVFRQHFQHAGFDFINQSGEKAFSKLFTRGIRSHKSFNDYLLVFFSEHLSVLSIDRCARFLQILIVAFSTLPTGIFLSPEGRDSLINELKEYMGHVLVQELEIARRKLSEGN</sequence>
<evidence type="ECO:0000313" key="4">
    <source>
        <dbReference type="Proteomes" id="UP000042738"/>
    </source>
</evidence>
<dbReference type="Proteomes" id="UP000042738">
    <property type="component" value="Chromosome"/>
</dbReference>
<evidence type="ECO:0000259" key="2">
    <source>
        <dbReference type="Pfam" id="PF07201"/>
    </source>
</evidence>
<dbReference type="NCBIfam" id="TIGR02568">
    <property type="entry name" value="LcrE"/>
    <property type="match status" value="1"/>
</dbReference>
<name>A0A068ZDS7_9GAMM</name>
<dbReference type="GeneID" id="93737429"/>
<protein>
    <submittedName>
        <fullName evidence="3">Type III secretion system gatekeeper subunit SctW</fullName>
    </submittedName>
</protein>
<dbReference type="GO" id="GO:0030254">
    <property type="term" value="P:protein secretion by the type III secretion system"/>
    <property type="evidence" value="ECO:0007669"/>
    <property type="project" value="InterPro"/>
</dbReference>
<dbReference type="InterPro" id="IPR013401">
    <property type="entry name" value="T3SS_LcrE"/>
</dbReference>
<proteinExistence type="predicted"/>
<dbReference type="Gene3D" id="1.10.150.630">
    <property type="match status" value="1"/>
</dbReference>
<dbReference type="Pfam" id="PF07201">
    <property type="entry name" value="HrpJ"/>
    <property type="match status" value="1"/>
</dbReference>
<dbReference type="SUPFAM" id="SSF140591">
    <property type="entry name" value="Type III secretion system domain"/>
    <property type="match status" value="1"/>
</dbReference>
<dbReference type="RefSeq" id="WP_040267070.1">
    <property type="nucleotide sequence ID" value="NZ_CP050855.1"/>
</dbReference>
<dbReference type="EMBL" id="CP050855">
    <property type="protein sequence ID" value="QLH63689.1"/>
    <property type="molecule type" value="Genomic_DNA"/>
</dbReference>
<feature type="coiled-coil region" evidence="1">
    <location>
        <begin position="121"/>
        <end position="151"/>
    </location>
</feature>
<dbReference type="InterPro" id="IPR010812">
    <property type="entry name" value="HrpJ-like"/>
</dbReference>
<dbReference type="GO" id="GO:0019867">
    <property type="term" value="C:outer membrane"/>
    <property type="evidence" value="ECO:0007669"/>
    <property type="project" value="InterPro"/>
</dbReference>
<gene>
    <name evidence="3" type="primary">sctW</name>
    <name evidence="3" type="ORF">SYMBAF_13125</name>
</gene>
<organism evidence="3 4">
    <name type="scientific">Serratia symbiotica</name>
    <dbReference type="NCBI Taxonomy" id="138074"/>
    <lineage>
        <taxon>Bacteria</taxon>
        <taxon>Pseudomonadati</taxon>
        <taxon>Pseudomonadota</taxon>
        <taxon>Gammaproteobacteria</taxon>
        <taxon>Enterobacterales</taxon>
        <taxon>Yersiniaceae</taxon>
        <taxon>Serratia</taxon>
    </lineage>
</organism>
<dbReference type="STRING" id="138074.SYMBAF_90305"/>
<reference evidence="3 4" key="1">
    <citation type="journal article" date="2014" name="Genome Announc.">
        <title>Whole-Genome Sequence of Serratia symbiotica Strain CWBI-2.3T, a Free-Living Symbiont of the Black Bean Aphid Aphis fabae.</title>
        <authorList>
            <person name="Foray V."/>
            <person name="Grigorescu A.S."/>
            <person name="Sabri A."/>
            <person name="Haubruge E."/>
            <person name="Lognay G."/>
            <person name="Francis F."/>
            <person name="Fauconnier M.L."/>
            <person name="Hance T."/>
            <person name="Thonart P."/>
        </authorList>
    </citation>
    <scope>NUCLEOTIDE SEQUENCE [LARGE SCALE GENOMIC DNA]</scope>
    <source>
        <strain evidence="3">CWBI-2.3</strain>
    </source>
</reference>
<evidence type="ECO:0000313" key="3">
    <source>
        <dbReference type="EMBL" id="QLH63689.1"/>
    </source>
</evidence>
<dbReference type="GO" id="GO:0050709">
    <property type="term" value="P:negative regulation of protein secretion"/>
    <property type="evidence" value="ECO:0007669"/>
    <property type="project" value="InterPro"/>
</dbReference>
<accession>A0A068ZDS7</accession>
<evidence type="ECO:0000256" key="1">
    <source>
        <dbReference type="SAM" id="Coils"/>
    </source>
</evidence>
<dbReference type="GO" id="GO:0009986">
    <property type="term" value="C:cell surface"/>
    <property type="evidence" value="ECO:0007669"/>
    <property type="project" value="InterPro"/>
</dbReference>